<gene>
    <name evidence="2" type="ORF">V2H45_03665</name>
</gene>
<reference evidence="2" key="1">
    <citation type="submission" date="2024-01" db="EMBL/GenBank/DDBJ databases">
        <title>Bank of Algae and Cyanobacteria of the Azores (BACA) strain genomes.</title>
        <authorList>
            <person name="Luz R."/>
            <person name="Cordeiro R."/>
            <person name="Fonseca A."/>
            <person name="Goncalves V."/>
        </authorList>
    </citation>
    <scope>NUCLEOTIDE SEQUENCE</scope>
    <source>
        <strain evidence="2">BACA0141</strain>
    </source>
</reference>
<comment type="caution">
    <text evidence="2">The sequence shown here is derived from an EMBL/GenBank/DDBJ whole genome shotgun (WGS) entry which is preliminary data.</text>
</comment>
<feature type="domain" description="Nuclear transport factor 2" evidence="1">
    <location>
        <begin position="31"/>
        <end position="130"/>
    </location>
</feature>
<evidence type="ECO:0000259" key="1">
    <source>
        <dbReference type="Pfam" id="PF02136"/>
    </source>
</evidence>
<dbReference type="RefSeq" id="WP_330482264.1">
    <property type="nucleotide sequence ID" value="NZ_JAZBJZ010000008.1"/>
</dbReference>
<organism evidence="2 3">
    <name type="scientific">Tumidithrix elongata BACA0141</name>
    <dbReference type="NCBI Taxonomy" id="2716417"/>
    <lineage>
        <taxon>Bacteria</taxon>
        <taxon>Bacillati</taxon>
        <taxon>Cyanobacteriota</taxon>
        <taxon>Cyanophyceae</taxon>
        <taxon>Pseudanabaenales</taxon>
        <taxon>Pseudanabaenaceae</taxon>
        <taxon>Tumidithrix</taxon>
        <taxon>Tumidithrix elongata</taxon>
    </lineage>
</organism>
<dbReference type="InterPro" id="IPR032710">
    <property type="entry name" value="NTF2-like_dom_sf"/>
</dbReference>
<protein>
    <submittedName>
        <fullName evidence="2">Ketosteroid isomerase family protein</fullName>
    </submittedName>
</protein>
<dbReference type="Pfam" id="PF02136">
    <property type="entry name" value="NTF2"/>
    <property type="match status" value="1"/>
</dbReference>
<keyword evidence="3" id="KW-1185">Reference proteome</keyword>
<dbReference type="Gene3D" id="3.10.450.50">
    <property type="match status" value="1"/>
</dbReference>
<dbReference type="AlphaFoldDB" id="A0AAW9PX61"/>
<name>A0AAW9PX61_9CYAN</name>
<keyword evidence="2" id="KW-0413">Isomerase</keyword>
<dbReference type="EMBL" id="JAZBJZ010000008">
    <property type="protein sequence ID" value="MEE3715840.1"/>
    <property type="molecule type" value="Genomic_DNA"/>
</dbReference>
<evidence type="ECO:0000313" key="2">
    <source>
        <dbReference type="EMBL" id="MEE3715840.1"/>
    </source>
</evidence>
<proteinExistence type="predicted"/>
<accession>A0AAW9PX61</accession>
<dbReference type="GO" id="GO:0016853">
    <property type="term" value="F:isomerase activity"/>
    <property type="evidence" value="ECO:0007669"/>
    <property type="project" value="UniProtKB-KW"/>
</dbReference>
<evidence type="ECO:0000313" key="3">
    <source>
        <dbReference type="Proteomes" id="UP001333818"/>
    </source>
</evidence>
<dbReference type="InterPro" id="IPR002075">
    <property type="entry name" value="NTF2_dom"/>
</dbReference>
<sequence>MMSAIASTSDSPTADIARQIDRILNTEIEPVIQRYFETLNAGNFQATAALFAPNGALHPPFENLVIGEEAIATYLNQEAQGIKLYPRCITNRTAIENDLVQVTVSGHVKTAWFSVNVAWKFVLNPAQEIVYVAIELLATLQELANLRR</sequence>
<dbReference type="SUPFAM" id="SSF54427">
    <property type="entry name" value="NTF2-like"/>
    <property type="match status" value="1"/>
</dbReference>
<dbReference type="Proteomes" id="UP001333818">
    <property type="component" value="Unassembled WGS sequence"/>
</dbReference>